<dbReference type="Gene3D" id="1.20.80.10">
    <property type="match status" value="1"/>
</dbReference>
<dbReference type="GO" id="GO:0006631">
    <property type="term" value="P:fatty acid metabolic process"/>
    <property type="evidence" value="ECO:0007669"/>
    <property type="project" value="TreeGrafter"/>
</dbReference>
<evidence type="ECO:0000313" key="5">
    <source>
        <dbReference type="EMBL" id="KAF8410179.1"/>
    </source>
</evidence>
<dbReference type="InterPro" id="IPR035984">
    <property type="entry name" value="Acyl-CoA-binding_sf"/>
</dbReference>
<evidence type="ECO:0000256" key="1">
    <source>
        <dbReference type="ARBA" id="ARBA00005567"/>
    </source>
</evidence>
<dbReference type="PANTHER" id="PTHR23310:SF105">
    <property type="entry name" value="ACYL-COA-BINDING DOMAIN-CONTAINING PROTEIN 5"/>
    <property type="match status" value="1"/>
</dbReference>
<keyword evidence="2" id="KW-0446">Lipid-binding</keyword>
<dbReference type="PROSITE" id="PS51228">
    <property type="entry name" value="ACB_2"/>
    <property type="match status" value="1"/>
</dbReference>
<accession>A0A835DRD0</accession>
<dbReference type="InterPro" id="IPR014352">
    <property type="entry name" value="FERM/acyl-CoA-bd_prot_sf"/>
</dbReference>
<keyword evidence="3" id="KW-0732">Signal</keyword>
<evidence type="ECO:0000313" key="6">
    <source>
        <dbReference type="Proteomes" id="UP000655225"/>
    </source>
</evidence>
<protein>
    <recommendedName>
        <fullName evidence="4">ACB domain-containing protein</fullName>
    </recommendedName>
</protein>
<gene>
    <name evidence="5" type="ORF">HHK36_002701</name>
</gene>
<dbReference type="GO" id="GO:0000062">
    <property type="term" value="F:fatty-acyl-CoA binding"/>
    <property type="evidence" value="ECO:0007669"/>
    <property type="project" value="InterPro"/>
</dbReference>
<dbReference type="Proteomes" id="UP000655225">
    <property type="component" value="Unassembled WGS sequence"/>
</dbReference>
<feature type="chain" id="PRO_5032397663" description="ACB domain-containing protein" evidence="3">
    <location>
        <begin position="31"/>
        <end position="295"/>
    </location>
</feature>
<evidence type="ECO:0000259" key="4">
    <source>
        <dbReference type="PROSITE" id="PS51228"/>
    </source>
</evidence>
<keyword evidence="6" id="KW-1185">Reference proteome</keyword>
<dbReference type="Pfam" id="PF00887">
    <property type="entry name" value="ACBP"/>
    <property type="match status" value="1"/>
</dbReference>
<comment type="caution">
    <text evidence="5">The sequence shown here is derived from an EMBL/GenBank/DDBJ whole genome shotgun (WGS) entry which is preliminary data.</text>
</comment>
<name>A0A835DRD0_TETSI</name>
<feature type="signal peptide" evidence="3">
    <location>
        <begin position="1"/>
        <end position="30"/>
    </location>
</feature>
<dbReference type="InterPro" id="IPR000582">
    <property type="entry name" value="Acyl-CoA-binding_protein"/>
</dbReference>
<reference evidence="5 6" key="1">
    <citation type="submission" date="2020-04" db="EMBL/GenBank/DDBJ databases">
        <title>Plant Genome Project.</title>
        <authorList>
            <person name="Zhang R.-G."/>
        </authorList>
    </citation>
    <scope>NUCLEOTIDE SEQUENCE [LARGE SCALE GENOMIC DNA]</scope>
    <source>
        <strain evidence="5">YNK0</strain>
        <tissue evidence="5">Leaf</tissue>
    </source>
</reference>
<dbReference type="PANTHER" id="PTHR23310">
    <property type="entry name" value="ACYL-COA-BINDING PROTEIN, ACBP"/>
    <property type="match status" value="1"/>
</dbReference>
<dbReference type="OrthoDB" id="71307at2759"/>
<evidence type="ECO:0000256" key="3">
    <source>
        <dbReference type="SAM" id="SignalP"/>
    </source>
</evidence>
<feature type="domain" description="ACB" evidence="4">
    <location>
        <begin position="236"/>
        <end position="295"/>
    </location>
</feature>
<organism evidence="5 6">
    <name type="scientific">Tetracentron sinense</name>
    <name type="common">Spur-leaf</name>
    <dbReference type="NCBI Taxonomy" id="13715"/>
    <lineage>
        <taxon>Eukaryota</taxon>
        <taxon>Viridiplantae</taxon>
        <taxon>Streptophyta</taxon>
        <taxon>Embryophyta</taxon>
        <taxon>Tracheophyta</taxon>
        <taxon>Spermatophyta</taxon>
        <taxon>Magnoliopsida</taxon>
        <taxon>Trochodendrales</taxon>
        <taxon>Trochodendraceae</taxon>
        <taxon>Tetracentron</taxon>
    </lineage>
</organism>
<proteinExistence type="inferred from homology"/>
<dbReference type="SUPFAM" id="SSF47027">
    <property type="entry name" value="Acyl-CoA binding protein"/>
    <property type="match status" value="1"/>
</dbReference>
<dbReference type="AlphaFoldDB" id="A0A835DRD0"/>
<sequence length="295" mass="32754">MDSIMDALLTAVISFIFCFILAKLVSMASAGNVERDSVLGSREDEDGGVVMEKQEFEGELRSRGLCSERRFEFARESAKVCEFGGELVQELLEFVKEGCESSADNSQIRVEEEGLGEEINGSGLEDKSMEERFGKVEEVKDFDSGDIKEERVFSGVGVLEDKLIEERLEKTEIHEVDRGLGLDESILAKNEEGGVVGYEGDLGDEIEEAKKKKEDEEKEGLFNDYGDWEGIEKTELEKLFGDAVTFVGSRDHDGLLSSVGNDVQMQLYGLHKVATEGPCHEPKPMALKVSSRAKW</sequence>
<comment type="similarity">
    <text evidence="1">Belongs to the ACBP family.</text>
</comment>
<dbReference type="EMBL" id="JABCRI010000002">
    <property type="protein sequence ID" value="KAF8410179.1"/>
    <property type="molecule type" value="Genomic_DNA"/>
</dbReference>
<evidence type="ECO:0000256" key="2">
    <source>
        <dbReference type="ARBA" id="ARBA00023121"/>
    </source>
</evidence>
<dbReference type="OMA" id="FRECENA"/>